<evidence type="ECO:0000256" key="7">
    <source>
        <dbReference type="ARBA" id="ARBA00022989"/>
    </source>
</evidence>
<dbReference type="OrthoDB" id="67566at2759"/>
<keyword evidence="7 9" id="KW-1133">Transmembrane helix</keyword>
<evidence type="ECO:0000256" key="2">
    <source>
        <dbReference type="ARBA" id="ARBA00004477"/>
    </source>
</evidence>
<dbReference type="GO" id="GO:0008250">
    <property type="term" value="C:oligosaccharyltransferase complex"/>
    <property type="evidence" value="ECO:0000318"/>
    <property type="project" value="GO_Central"/>
</dbReference>
<dbReference type="FunFam" id="3.40.30.10:FF:000302">
    <property type="entry name" value="Oligosaccharyl transferase subunit (Gamma), putative"/>
    <property type="match status" value="1"/>
</dbReference>
<comment type="function">
    <text evidence="1">Subunit of the oligosaccharyl transferase (OST) complex that catalyzes the initial transfer of a defined glycan (Glc(3)Man(9)GlcNAc(2) in eukaryotes) from the lipid carrier dolichol-pyrophosphate to an asparagine residue within an Asn-X-Ser/Thr consensus motif in nascent polypeptide chains, the first step in protein N-glycosylation. N-glycosylation occurs cotranslationally and the complex associates with the Sec61 complex at the channel-forming translocon complex that mediates protein translocation across the endoplasmic reticulum (ER). All subunits are required for a maximal enzyme activity.</text>
</comment>
<reference evidence="10 11" key="1">
    <citation type="submission" date="2009-12" db="EMBL/GenBank/DDBJ databases">
        <title>The draft genome of Batrachochytrium dendrobatidis.</title>
        <authorList>
            <consortium name="US DOE Joint Genome Institute (JGI-PGF)"/>
            <person name="Kuo A."/>
            <person name="Salamov A."/>
            <person name="Schmutz J."/>
            <person name="Lucas S."/>
            <person name="Pitluck S."/>
            <person name="Rosenblum E."/>
            <person name="Stajich J."/>
            <person name="Eisen M."/>
            <person name="Grigoriev I.V."/>
        </authorList>
    </citation>
    <scope>NUCLEOTIDE SEQUENCE [LARGE SCALE GENOMIC DNA]</scope>
    <source>
        <strain evidence="11">JAM81 / FGSC 10211</strain>
    </source>
</reference>
<keyword evidence="4 9" id="KW-0812">Transmembrane</keyword>
<comment type="subcellular location">
    <subcellularLocation>
        <location evidence="2">Endoplasmic reticulum membrane</location>
        <topology evidence="2">Multi-pass membrane protein</topology>
    </subcellularLocation>
</comment>
<dbReference type="GeneID" id="18236777"/>
<keyword evidence="8 9" id="KW-0472">Membrane</keyword>
<feature type="transmembrane region" description="Helical" evidence="9">
    <location>
        <begin position="258"/>
        <end position="277"/>
    </location>
</feature>
<evidence type="ECO:0000313" key="10">
    <source>
        <dbReference type="EMBL" id="EGF78142.1"/>
    </source>
</evidence>
<dbReference type="GO" id="GO:0004579">
    <property type="term" value="F:dolichyl-diphosphooligosaccharide-protein glycotransferase activity"/>
    <property type="evidence" value="ECO:0000318"/>
    <property type="project" value="GO_Central"/>
</dbReference>
<accession>F4P999</accession>
<feature type="transmembrane region" description="Helical" evidence="9">
    <location>
        <begin position="176"/>
        <end position="194"/>
    </location>
</feature>
<dbReference type="HOGENOM" id="CLU_052855_1_2_1"/>
<evidence type="ECO:0000256" key="3">
    <source>
        <dbReference type="ARBA" id="ARBA00009561"/>
    </source>
</evidence>
<sequence length="290" mass="32580">MQHASQSILALDEQSYELLTQKPRNYTLFVVLTSTVPQHNCKPCVEWHTRYKIVADTWAKSFESGKLYFSELDFVHGQSVFSKLGIQSVPLVLRFPPTDGPQAIKGIYELYDLNRNGFSVEPFISHIEAVTGVKIKITKPLDYGKLAITIVIGATAAIVIFTFYTQIIAIITLKALWISLTLTTTLVMCGGYMWNTIRTPPFIGENDGNLHFLSGGMQYQFGVETHIVAIMYGIASAAFIALVVYVPKMENKSAQRTTVFLCLLAFMFIYSLILAVFKLKAGQYPFRLMF</sequence>
<dbReference type="Pfam" id="PF04756">
    <property type="entry name" value="OST3_OST6"/>
    <property type="match status" value="1"/>
</dbReference>
<feature type="transmembrane region" description="Helical" evidence="9">
    <location>
        <begin position="143"/>
        <end position="164"/>
    </location>
</feature>
<evidence type="ECO:0000313" key="11">
    <source>
        <dbReference type="Proteomes" id="UP000007241"/>
    </source>
</evidence>
<dbReference type="PANTHER" id="PTHR12692:SF0">
    <property type="entry name" value="GH11935P"/>
    <property type="match status" value="1"/>
</dbReference>
<name>F4P999_BATDJ</name>
<evidence type="ECO:0000256" key="6">
    <source>
        <dbReference type="ARBA" id="ARBA00022824"/>
    </source>
</evidence>
<keyword evidence="5" id="KW-0732">Signal</keyword>
<dbReference type="PANTHER" id="PTHR12692">
    <property type="entry name" value="DOLICHYL-DIPHOSPHOOLIGOSACCHARIDE--PROTEIN GLYCOSYLTRANSFERASE-RELATED"/>
    <property type="match status" value="1"/>
</dbReference>
<dbReference type="STRING" id="684364.F4P999"/>
<comment type="similarity">
    <text evidence="3">Belongs to the OST3/OST6 family.</text>
</comment>
<evidence type="ECO:0000256" key="4">
    <source>
        <dbReference type="ARBA" id="ARBA00022692"/>
    </source>
</evidence>
<dbReference type="FunCoup" id="F4P999">
    <property type="interactions" value="212"/>
</dbReference>
<keyword evidence="11" id="KW-1185">Reference proteome</keyword>
<dbReference type="InterPro" id="IPR036249">
    <property type="entry name" value="Thioredoxin-like_sf"/>
</dbReference>
<dbReference type="RefSeq" id="XP_006680981.1">
    <property type="nucleotide sequence ID" value="XM_006680918.1"/>
</dbReference>
<gene>
    <name evidence="10" type="ORF">BATDEDRAFT_13203</name>
</gene>
<organism evidence="10 11">
    <name type="scientific">Batrachochytrium dendrobatidis (strain JAM81 / FGSC 10211)</name>
    <name type="common">Frog chytrid fungus</name>
    <dbReference type="NCBI Taxonomy" id="684364"/>
    <lineage>
        <taxon>Eukaryota</taxon>
        <taxon>Fungi</taxon>
        <taxon>Fungi incertae sedis</taxon>
        <taxon>Chytridiomycota</taxon>
        <taxon>Chytridiomycota incertae sedis</taxon>
        <taxon>Chytridiomycetes</taxon>
        <taxon>Rhizophydiales</taxon>
        <taxon>Rhizophydiales incertae sedis</taxon>
        <taxon>Batrachochytrium</taxon>
    </lineage>
</organism>
<dbReference type="GO" id="GO:0018279">
    <property type="term" value="P:protein N-linked glycosylation via asparagine"/>
    <property type="evidence" value="ECO:0000318"/>
    <property type="project" value="GO_Central"/>
</dbReference>
<evidence type="ECO:0000256" key="8">
    <source>
        <dbReference type="ARBA" id="ARBA00023136"/>
    </source>
</evidence>
<dbReference type="InParanoid" id="F4P999"/>
<dbReference type="OMA" id="VLFGMYS"/>
<dbReference type="SUPFAM" id="SSF52833">
    <property type="entry name" value="Thioredoxin-like"/>
    <property type="match status" value="1"/>
</dbReference>
<proteinExistence type="inferred from homology"/>
<dbReference type="Proteomes" id="UP000007241">
    <property type="component" value="Unassembled WGS sequence"/>
</dbReference>
<keyword evidence="6" id="KW-0256">Endoplasmic reticulum</keyword>
<evidence type="ECO:0000256" key="5">
    <source>
        <dbReference type="ARBA" id="ARBA00022729"/>
    </source>
</evidence>
<evidence type="ECO:0008006" key="12">
    <source>
        <dbReference type="Google" id="ProtNLM"/>
    </source>
</evidence>
<evidence type="ECO:0000256" key="9">
    <source>
        <dbReference type="SAM" id="Phobius"/>
    </source>
</evidence>
<dbReference type="Gene3D" id="3.40.30.10">
    <property type="entry name" value="Glutaredoxin"/>
    <property type="match status" value="1"/>
</dbReference>
<dbReference type="EMBL" id="GL882889">
    <property type="protein sequence ID" value="EGF78142.1"/>
    <property type="molecule type" value="Genomic_DNA"/>
</dbReference>
<dbReference type="AlphaFoldDB" id="F4P999"/>
<evidence type="ECO:0000256" key="1">
    <source>
        <dbReference type="ARBA" id="ARBA00002791"/>
    </source>
</evidence>
<dbReference type="InterPro" id="IPR021149">
    <property type="entry name" value="OligosaccharylTrfase_OST3/OST6"/>
</dbReference>
<feature type="transmembrane region" description="Helical" evidence="9">
    <location>
        <begin position="227"/>
        <end position="246"/>
    </location>
</feature>
<protein>
    <recommendedName>
        <fullName evidence="12">Magnesium transporter protein 1</fullName>
    </recommendedName>
</protein>